<protein>
    <recommendedName>
        <fullName evidence="6">CWH43-like N-terminal domain-containing protein</fullName>
    </recommendedName>
</protein>
<evidence type="ECO:0000256" key="4">
    <source>
        <dbReference type="ARBA" id="ARBA00023136"/>
    </source>
</evidence>
<organism evidence="7">
    <name type="scientific">Kwoniella dejecticola CBS 10117</name>
    <dbReference type="NCBI Taxonomy" id="1296121"/>
    <lineage>
        <taxon>Eukaryota</taxon>
        <taxon>Fungi</taxon>
        <taxon>Dikarya</taxon>
        <taxon>Basidiomycota</taxon>
        <taxon>Agaricomycotina</taxon>
        <taxon>Tremellomycetes</taxon>
        <taxon>Tremellales</taxon>
        <taxon>Cryptococcaceae</taxon>
        <taxon>Kwoniella</taxon>
    </lineage>
</organism>
<keyword evidence="9" id="KW-1185">Reference proteome</keyword>
<gene>
    <name evidence="7" type="ORF">I303_07473</name>
    <name evidence="8" type="ORF">I303_108201</name>
</gene>
<dbReference type="Pfam" id="PF10277">
    <property type="entry name" value="Frag1"/>
    <property type="match status" value="1"/>
</dbReference>
<evidence type="ECO:0000256" key="1">
    <source>
        <dbReference type="ARBA" id="ARBA00004127"/>
    </source>
</evidence>
<dbReference type="PANTHER" id="PTHR21324:SF2">
    <property type="entry name" value="EG:22E5.9 PROTEIN"/>
    <property type="match status" value="1"/>
</dbReference>
<feature type="transmembrane region" description="Helical" evidence="5">
    <location>
        <begin position="245"/>
        <end position="263"/>
    </location>
</feature>
<dbReference type="GO" id="GO:0005886">
    <property type="term" value="C:plasma membrane"/>
    <property type="evidence" value="ECO:0007669"/>
    <property type="project" value="TreeGrafter"/>
</dbReference>
<sequence>MTKNGEQPDVRDDGPTAHRNSKMKKFITNLFAGPYIYIPISATIVWFFGLVILLGTWIADGKPRYRETQASVAFISSVGAAYETLFFIICLSVIILYFSSVCLIRYLRHKGRIPGTVRLKEKIYSWLAIFFCGIGCIGLFILAKWNCWDHKSIHWSGTFCFIIGIAFSSIFQTAEVWCLKKEHPDRKHLKRNGICKMVVVGLAVSLAAAFGDFYSYCGGKPFTDNGSHTLEQCETATSTAAILEWSIAFSLNLYFITLIIDLWPSRRTSVRYIPHDKESLAERGQGKSEGDR</sequence>
<dbReference type="EMBL" id="KI894035">
    <property type="protein sequence ID" value="OBR82706.1"/>
    <property type="molecule type" value="Genomic_DNA"/>
</dbReference>
<keyword evidence="4 5" id="KW-0472">Membrane</keyword>
<dbReference type="InterPro" id="IPR019402">
    <property type="entry name" value="CWH43_N"/>
</dbReference>
<evidence type="ECO:0000256" key="2">
    <source>
        <dbReference type="ARBA" id="ARBA00022692"/>
    </source>
</evidence>
<comment type="subcellular location">
    <subcellularLocation>
        <location evidence="1">Endomembrane system</location>
        <topology evidence="1">Multi-pass membrane protein</topology>
    </subcellularLocation>
</comment>
<feature type="transmembrane region" description="Helical" evidence="5">
    <location>
        <begin position="35"/>
        <end position="59"/>
    </location>
</feature>
<name>A0A1A5ZY19_9TREE</name>
<feature type="transmembrane region" description="Helical" evidence="5">
    <location>
        <begin position="79"/>
        <end position="103"/>
    </location>
</feature>
<dbReference type="VEuPathDB" id="FungiDB:I303_07473"/>
<evidence type="ECO:0000313" key="8">
    <source>
        <dbReference type="EMBL" id="WWC65583.1"/>
    </source>
</evidence>
<dbReference type="GO" id="GO:0012505">
    <property type="term" value="C:endomembrane system"/>
    <property type="evidence" value="ECO:0007669"/>
    <property type="project" value="UniProtKB-SubCell"/>
</dbReference>
<dbReference type="KEGG" id="kdj:28971172"/>
<reference evidence="8" key="2">
    <citation type="submission" date="2013-07" db="EMBL/GenBank/DDBJ databases">
        <authorList>
            <consortium name="The Broad Institute Genome Sequencing Platform"/>
            <person name="Cuomo C."/>
            <person name="Litvintseva A."/>
            <person name="Chen Y."/>
            <person name="Heitman J."/>
            <person name="Sun S."/>
            <person name="Springer D."/>
            <person name="Dromer F."/>
            <person name="Young S.K."/>
            <person name="Zeng Q."/>
            <person name="Gargeya S."/>
            <person name="Fitzgerald M."/>
            <person name="Abouelleil A."/>
            <person name="Alvarado L."/>
            <person name="Berlin A.M."/>
            <person name="Chapman S.B."/>
            <person name="Dewar J."/>
            <person name="Goldberg J."/>
            <person name="Griggs A."/>
            <person name="Gujja S."/>
            <person name="Hansen M."/>
            <person name="Howarth C."/>
            <person name="Imamovic A."/>
            <person name="Larimer J."/>
            <person name="McCowan C."/>
            <person name="Murphy C."/>
            <person name="Pearson M."/>
            <person name="Priest M."/>
            <person name="Roberts A."/>
            <person name="Saif S."/>
            <person name="Shea T."/>
            <person name="Sykes S."/>
            <person name="Wortman J."/>
            <person name="Nusbaum C."/>
            <person name="Birren B."/>
        </authorList>
    </citation>
    <scope>NUCLEOTIDE SEQUENCE</scope>
    <source>
        <strain evidence="8">CBS 10117</strain>
    </source>
</reference>
<feature type="domain" description="CWH43-like N-terminal" evidence="6">
    <location>
        <begin position="35"/>
        <end position="264"/>
    </location>
</feature>
<reference evidence="7" key="1">
    <citation type="submission" date="2013-07" db="EMBL/GenBank/DDBJ databases">
        <title>The Genome Sequence of Cryptococcus dejecticola CBS10117.</title>
        <authorList>
            <consortium name="The Broad Institute Genome Sequencing Platform"/>
            <person name="Cuomo C."/>
            <person name="Litvintseva A."/>
            <person name="Chen Y."/>
            <person name="Heitman J."/>
            <person name="Sun S."/>
            <person name="Springer D."/>
            <person name="Dromer F."/>
            <person name="Young S.K."/>
            <person name="Zeng Q."/>
            <person name="Gargeya S."/>
            <person name="Fitzgerald M."/>
            <person name="Abouelleil A."/>
            <person name="Alvarado L."/>
            <person name="Berlin A.M."/>
            <person name="Chapman S.B."/>
            <person name="Dewar J."/>
            <person name="Goldberg J."/>
            <person name="Griggs A."/>
            <person name="Gujja S."/>
            <person name="Hansen M."/>
            <person name="Howarth C."/>
            <person name="Imamovic A."/>
            <person name="Larimer J."/>
            <person name="McCowan C."/>
            <person name="Murphy C."/>
            <person name="Pearson M."/>
            <person name="Priest M."/>
            <person name="Roberts A."/>
            <person name="Saif S."/>
            <person name="Shea T."/>
            <person name="Sykes S."/>
            <person name="Wortman J."/>
            <person name="Nusbaum C."/>
            <person name="Birren B."/>
        </authorList>
    </citation>
    <scope>NUCLEOTIDE SEQUENCE [LARGE SCALE GENOMIC DNA]</scope>
    <source>
        <strain evidence="7">CBS 10117</strain>
    </source>
</reference>
<dbReference type="Proteomes" id="UP000078595">
    <property type="component" value="Chromosome 11"/>
</dbReference>
<keyword evidence="2 5" id="KW-0812">Transmembrane</keyword>
<feature type="transmembrane region" description="Helical" evidence="5">
    <location>
        <begin position="155"/>
        <end position="174"/>
    </location>
</feature>
<evidence type="ECO:0000256" key="3">
    <source>
        <dbReference type="ARBA" id="ARBA00022989"/>
    </source>
</evidence>
<dbReference type="RefSeq" id="XP_018260548.1">
    <property type="nucleotide sequence ID" value="XM_018410738.1"/>
</dbReference>
<reference evidence="8" key="3">
    <citation type="submission" date="2024-02" db="EMBL/GenBank/DDBJ databases">
        <title>Comparative genomics of Cryptococcus and Kwoniella reveals pathogenesis evolution and contrasting modes of karyotype evolution via chromosome fusion or intercentromeric recombination.</title>
        <authorList>
            <person name="Coelho M.A."/>
            <person name="David-Palma M."/>
            <person name="Shea T."/>
            <person name="Bowers K."/>
            <person name="McGinley-Smith S."/>
            <person name="Mohammad A.W."/>
            <person name="Gnirke A."/>
            <person name="Yurkov A.M."/>
            <person name="Nowrousian M."/>
            <person name="Sun S."/>
            <person name="Cuomo C.A."/>
            <person name="Heitman J."/>
        </authorList>
    </citation>
    <scope>NUCLEOTIDE SEQUENCE</scope>
    <source>
        <strain evidence="8">CBS 10117</strain>
    </source>
</reference>
<dbReference type="AlphaFoldDB" id="A0A1A5ZY19"/>
<feature type="transmembrane region" description="Helical" evidence="5">
    <location>
        <begin position="194"/>
        <end position="216"/>
    </location>
</feature>
<dbReference type="EMBL" id="CP144540">
    <property type="protein sequence ID" value="WWC65583.1"/>
    <property type="molecule type" value="Genomic_DNA"/>
</dbReference>
<evidence type="ECO:0000259" key="6">
    <source>
        <dbReference type="Pfam" id="PF10277"/>
    </source>
</evidence>
<accession>A0A1A5ZY19</accession>
<proteinExistence type="predicted"/>
<dbReference type="PANTHER" id="PTHR21324">
    <property type="entry name" value="FASTING-INDUCIBLE INTEGRAL MEMBRANE PROTEIN TM6P1-RELATED"/>
    <property type="match status" value="1"/>
</dbReference>
<dbReference type="OrthoDB" id="10032492at2759"/>
<feature type="transmembrane region" description="Helical" evidence="5">
    <location>
        <begin position="123"/>
        <end position="143"/>
    </location>
</feature>
<dbReference type="InterPro" id="IPR050911">
    <property type="entry name" value="DRAM/TMEM150_Autophagy_Mod"/>
</dbReference>
<evidence type="ECO:0000313" key="7">
    <source>
        <dbReference type="EMBL" id="OBR82706.1"/>
    </source>
</evidence>
<dbReference type="GeneID" id="28971172"/>
<keyword evidence="3 5" id="KW-1133">Transmembrane helix</keyword>
<evidence type="ECO:0000256" key="5">
    <source>
        <dbReference type="SAM" id="Phobius"/>
    </source>
</evidence>
<evidence type="ECO:0000313" key="9">
    <source>
        <dbReference type="Proteomes" id="UP000078595"/>
    </source>
</evidence>
<dbReference type="STRING" id="1296121.A0A1A5ZY19"/>